<organism evidence="1 2">
    <name type="scientific">Ceratodon purpureus</name>
    <name type="common">Fire moss</name>
    <name type="synonym">Dicranum purpureum</name>
    <dbReference type="NCBI Taxonomy" id="3225"/>
    <lineage>
        <taxon>Eukaryota</taxon>
        <taxon>Viridiplantae</taxon>
        <taxon>Streptophyta</taxon>
        <taxon>Embryophyta</taxon>
        <taxon>Bryophyta</taxon>
        <taxon>Bryophytina</taxon>
        <taxon>Bryopsida</taxon>
        <taxon>Dicranidae</taxon>
        <taxon>Pseudoditrichales</taxon>
        <taxon>Ditrichaceae</taxon>
        <taxon>Ceratodon</taxon>
    </lineage>
</organism>
<reference evidence="1" key="1">
    <citation type="submission" date="2020-06" db="EMBL/GenBank/DDBJ databases">
        <title>WGS assembly of Ceratodon purpureus strain R40.</title>
        <authorList>
            <person name="Carey S.B."/>
            <person name="Jenkins J."/>
            <person name="Shu S."/>
            <person name="Lovell J.T."/>
            <person name="Sreedasyam A."/>
            <person name="Maumus F."/>
            <person name="Tiley G.P."/>
            <person name="Fernandez-Pozo N."/>
            <person name="Barry K."/>
            <person name="Chen C."/>
            <person name="Wang M."/>
            <person name="Lipzen A."/>
            <person name="Daum C."/>
            <person name="Saski C.A."/>
            <person name="Payton A.C."/>
            <person name="Mcbreen J.C."/>
            <person name="Conrad R.E."/>
            <person name="Kollar L.M."/>
            <person name="Olsson S."/>
            <person name="Huttunen S."/>
            <person name="Landis J.B."/>
            <person name="Wickett N.J."/>
            <person name="Johnson M.G."/>
            <person name="Rensing S.A."/>
            <person name="Grimwood J."/>
            <person name="Schmutz J."/>
            <person name="Mcdaniel S.F."/>
        </authorList>
    </citation>
    <scope>NUCLEOTIDE SEQUENCE</scope>
    <source>
        <strain evidence="1">R40</strain>
    </source>
</reference>
<keyword evidence="2" id="KW-1185">Reference proteome</keyword>
<evidence type="ECO:0000313" key="1">
    <source>
        <dbReference type="EMBL" id="KAG0567677.1"/>
    </source>
</evidence>
<sequence length="100" mass="11599">MMGGSRTYIPTWMGPHCLLATVPWVPTWHLGVKKTCSRGRHREQEQNNHHHHHHHIIHHAKKQDSEACVGSRNLMATPLHSTAVTTVTECFRFRCIIHRK</sequence>
<gene>
    <name evidence="1" type="ORF">KC19_7G153700</name>
</gene>
<dbReference type="Proteomes" id="UP000822688">
    <property type="component" value="Chromosome 7"/>
</dbReference>
<comment type="caution">
    <text evidence="1">The sequence shown here is derived from an EMBL/GenBank/DDBJ whole genome shotgun (WGS) entry which is preliminary data.</text>
</comment>
<accession>A0A8T0HAI0</accession>
<dbReference type="AlphaFoldDB" id="A0A8T0HAI0"/>
<evidence type="ECO:0000313" key="2">
    <source>
        <dbReference type="Proteomes" id="UP000822688"/>
    </source>
</evidence>
<proteinExistence type="predicted"/>
<protein>
    <submittedName>
        <fullName evidence="1">Uncharacterized protein</fullName>
    </submittedName>
</protein>
<dbReference type="EMBL" id="CM026428">
    <property type="protein sequence ID" value="KAG0567677.1"/>
    <property type="molecule type" value="Genomic_DNA"/>
</dbReference>
<name>A0A8T0HAI0_CERPU</name>